<dbReference type="EMBL" id="JADJOT010000009">
    <property type="protein sequence ID" value="MBK7954808.1"/>
    <property type="molecule type" value="Genomic_DNA"/>
</dbReference>
<dbReference type="SUPFAM" id="SSF143120">
    <property type="entry name" value="YefM-like"/>
    <property type="match status" value="1"/>
</dbReference>
<evidence type="ECO:0000256" key="1">
    <source>
        <dbReference type="ARBA" id="ARBA00009981"/>
    </source>
</evidence>
<accession>A0A935W5C3</accession>
<protein>
    <submittedName>
        <fullName evidence="2">Type II toxin-antitoxin system prevent-host-death family antitoxin</fullName>
    </submittedName>
</protein>
<dbReference type="InterPro" id="IPR036165">
    <property type="entry name" value="YefM-like_sf"/>
</dbReference>
<sequence length="81" mass="8456">MQCNMLEARNQLSKLVQAALAGEDVIIANKGVPVVRLVKVGAQDFSRKPGAWSGLPAPEADWDTPATNAAIADALTGSELP</sequence>
<reference evidence="2 3" key="1">
    <citation type="submission" date="2020-10" db="EMBL/GenBank/DDBJ databases">
        <title>Connecting structure to function with the recovery of over 1000 high-quality activated sludge metagenome-assembled genomes encoding full-length rRNA genes using long-read sequencing.</title>
        <authorList>
            <person name="Singleton C.M."/>
            <person name="Petriglieri F."/>
            <person name="Kristensen J.M."/>
            <person name="Kirkegaard R.H."/>
            <person name="Michaelsen T.Y."/>
            <person name="Andersen M.H."/>
            <person name="Karst S.M."/>
            <person name="Dueholm M.S."/>
            <person name="Nielsen P.H."/>
            <person name="Albertsen M."/>
        </authorList>
    </citation>
    <scope>NUCLEOTIDE SEQUENCE [LARGE SCALE GENOMIC DNA]</scope>
    <source>
        <strain evidence="2">Fred_18-Q3-R57-64_BAT3C.720</strain>
    </source>
</reference>
<organism evidence="2 3">
    <name type="scientific">Candidatus Accumulibacter affinis</name>
    <dbReference type="NCBI Taxonomy" id="2954384"/>
    <lineage>
        <taxon>Bacteria</taxon>
        <taxon>Pseudomonadati</taxon>
        <taxon>Pseudomonadota</taxon>
        <taxon>Betaproteobacteria</taxon>
        <taxon>Candidatus Accumulibacter</taxon>
    </lineage>
</organism>
<comment type="similarity">
    <text evidence="1">Belongs to the phD/YefM antitoxin family.</text>
</comment>
<comment type="caution">
    <text evidence="2">The sequence shown here is derived from an EMBL/GenBank/DDBJ whole genome shotgun (WGS) entry which is preliminary data.</text>
</comment>
<dbReference type="NCBIfam" id="TIGR01552">
    <property type="entry name" value="phd_fam"/>
    <property type="match status" value="1"/>
</dbReference>
<dbReference type="AlphaFoldDB" id="A0A935W5C3"/>
<evidence type="ECO:0000313" key="3">
    <source>
        <dbReference type="Proteomes" id="UP000706151"/>
    </source>
</evidence>
<proteinExistence type="inferred from homology"/>
<dbReference type="Gene3D" id="3.40.1620.10">
    <property type="entry name" value="YefM-like domain"/>
    <property type="match status" value="1"/>
</dbReference>
<evidence type="ECO:0000313" key="2">
    <source>
        <dbReference type="EMBL" id="MBK7954808.1"/>
    </source>
</evidence>
<gene>
    <name evidence="2" type="ORF">IPK02_13140</name>
</gene>
<dbReference type="Proteomes" id="UP000706151">
    <property type="component" value="Unassembled WGS sequence"/>
</dbReference>
<name>A0A935W5C3_9PROT</name>